<dbReference type="RefSeq" id="WP_131839629.1">
    <property type="nucleotide sequence ID" value="NZ_SLWB01000010.1"/>
</dbReference>
<keyword evidence="3 6" id="KW-0812">Transmembrane</keyword>
<keyword evidence="5 6" id="KW-0472">Membrane</keyword>
<comment type="caution">
    <text evidence="8">The sequence shown here is derived from an EMBL/GenBank/DDBJ whole genome shotgun (WGS) entry which is preliminary data.</text>
</comment>
<dbReference type="OrthoDB" id="197262at2"/>
<dbReference type="InterPro" id="IPR016174">
    <property type="entry name" value="Di-haem_cyt_TM"/>
</dbReference>
<feature type="transmembrane region" description="Helical" evidence="6">
    <location>
        <begin position="35"/>
        <end position="54"/>
    </location>
</feature>
<gene>
    <name evidence="8" type="ORF">CLV25_11029</name>
</gene>
<evidence type="ECO:0000256" key="1">
    <source>
        <dbReference type="ARBA" id="ARBA00004651"/>
    </source>
</evidence>
<name>A0A4V2RNZ8_9BACT</name>
<evidence type="ECO:0000256" key="6">
    <source>
        <dbReference type="SAM" id="Phobius"/>
    </source>
</evidence>
<feature type="transmembrane region" description="Helical" evidence="6">
    <location>
        <begin position="138"/>
        <end position="161"/>
    </location>
</feature>
<reference evidence="8 9" key="1">
    <citation type="submission" date="2019-03" db="EMBL/GenBank/DDBJ databases">
        <title>Genomic Encyclopedia of Archaeal and Bacterial Type Strains, Phase II (KMG-II): from individual species to whole genera.</title>
        <authorList>
            <person name="Goeker M."/>
        </authorList>
    </citation>
    <scope>NUCLEOTIDE SEQUENCE [LARGE SCALE GENOMIC DNA]</scope>
    <source>
        <strain evidence="8 9">RL-C</strain>
    </source>
</reference>
<dbReference type="InterPro" id="IPR051542">
    <property type="entry name" value="Hydrogenase_cytochrome"/>
</dbReference>
<evidence type="ECO:0000256" key="5">
    <source>
        <dbReference type="ARBA" id="ARBA00023136"/>
    </source>
</evidence>
<evidence type="ECO:0000256" key="3">
    <source>
        <dbReference type="ARBA" id="ARBA00022692"/>
    </source>
</evidence>
<dbReference type="GO" id="GO:0022904">
    <property type="term" value="P:respiratory electron transport chain"/>
    <property type="evidence" value="ECO:0007669"/>
    <property type="project" value="InterPro"/>
</dbReference>
<feature type="transmembrane region" description="Helical" evidence="6">
    <location>
        <begin position="187"/>
        <end position="209"/>
    </location>
</feature>
<dbReference type="GO" id="GO:0020037">
    <property type="term" value="F:heme binding"/>
    <property type="evidence" value="ECO:0007669"/>
    <property type="project" value="TreeGrafter"/>
</dbReference>
<keyword evidence="2" id="KW-1003">Cell membrane</keyword>
<dbReference type="AlphaFoldDB" id="A0A4V2RNZ8"/>
<dbReference type="InterPro" id="IPR011577">
    <property type="entry name" value="Cyt_b561_bac/Ni-Hgenase"/>
</dbReference>
<feature type="transmembrane region" description="Helical" evidence="6">
    <location>
        <begin position="91"/>
        <end position="117"/>
    </location>
</feature>
<evidence type="ECO:0000313" key="9">
    <source>
        <dbReference type="Proteomes" id="UP000294830"/>
    </source>
</evidence>
<sequence>MKTNVWTLPTRIFHWYLAAGCVLAYLLSNYTQTHAAIGLSIGTLLLFRVVWGFIGPRYSRFKDFPISPKKVISFTKHIKTEEHLYTGHNPAAAIVMLLIIITGICVAATGLATALSVDTDFFGTARFSDFDGNLELHETFIAILIALIGLHIVGLATSLYIDKGSKTVYSMFSGVKRLPGINANLNIWQKAFTVLAGIATLSVLVYVLMR</sequence>
<protein>
    <submittedName>
        <fullName evidence="8">Cytochrome b</fullName>
    </submittedName>
</protein>
<evidence type="ECO:0000259" key="7">
    <source>
        <dbReference type="Pfam" id="PF01292"/>
    </source>
</evidence>
<dbReference type="GO" id="GO:0005886">
    <property type="term" value="C:plasma membrane"/>
    <property type="evidence" value="ECO:0007669"/>
    <property type="project" value="UniProtKB-SubCell"/>
</dbReference>
<evidence type="ECO:0000313" key="8">
    <source>
        <dbReference type="EMBL" id="TCN65640.1"/>
    </source>
</evidence>
<dbReference type="PANTHER" id="PTHR30485:SF2">
    <property type="entry name" value="BLL0597 PROTEIN"/>
    <property type="match status" value="1"/>
</dbReference>
<dbReference type="Gene3D" id="1.20.950.20">
    <property type="entry name" value="Transmembrane di-heme cytochromes, Chain C"/>
    <property type="match status" value="1"/>
</dbReference>
<keyword evidence="4 6" id="KW-1133">Transmembrane helix</keyword>
<evidence type="ECO:0000256" key="4">
    <source>
        <dbReference type="ARBA" id="ARBA00022989"/>
    </source>
</evidence>
<keyword evidence="9" id="KW-1185">Reference proteome</keyword>
<dbReference type="Proteomes" id="UP000294830">
    <property type="component" value="Unassembled WGS sequence"/>
</dbReference>
<proteinExistence type="predicted"/>
<feature type="transmembrane region" description="Helical" evidence="6">
    <location>
        <begin position="12"/>
        <end position="28"/>
    </location>
</feature>
<evidence type="ECO:0000256" key="2">
    <source>
        <dbReference type="ARBA" id="ARBA00022475"/>
    </source>
</evidence>
<dbReference type="GO" id="GO:0009055">
    <property type="term" value="F:electron transfer activity"/>
    <property type="evidence" value="ECO:0007669"/>
    <property type="project" value="InterPro"/>
</dbReference>
<dbReference type="EMBL" id="SLWB01000010">
    <property type="protein sequence ID" value="TCN65640.1"/>
    <property type="molecule type" value="Genomic_DNA"/>
</dbReference>
<dbReference type="PANTHER" id="PTHR30485">
    <property type="entry name" value="NI/FE-HYDROGENASE 1 B-TYPE CYTOCHROME SUBUNIT"/>
    <property type="match status" value="1"/>
</dbReference>
<dbReference type="SUPFAM" id="SSF81342">
    <property type="entry name" value="Transmembrane di-heme cytochromes"/>
    <property type="match status" value="1"/>
</dbReference>
<accession>A0A4V2RNZ8</accession>
<feature type="domain" description="Cytochrome b561 bacterial/Ni-hydrogenase" evidence="7">
    <location>
        <begin position="5"/>
        <end position="174"/>
    </location>
</feature>
<comment type="subcellular location">
    <subcellularLocation>
        <location evidence="1">Cell membrane</location>
        <topology evidence="1">Multi-pass membrane protein</topology>
    </subcellularLocation>
</comment>
<organism evidence="8 9">
    <name type="scientific">Acetobacteroides hydrogenigenes</name>
    <dbReference type="NCBI Taxonomy" id="979970"/>
    <lineage>
        <taxon>Bacteria</taxon>
        <taxon>Pseudomonadati</taxon>
        <taxon>Bacteroidota</taxon>
        <taxon>Bacteroidia</taxon>
        <taxon>Bacteroidales</taxon>
        <taxon>Rikenellaceae</taxon>
        <taxon>Acetobacteroides</taxon>
    </lineage>
</organism>
<dbReference type="Pfam" id="PF01292">
    <property type="entry name" value="Ni_hydr_CYTB"/>
    <property type="match status" value="1"/>
</dbReference>